<accession>A0A8T1WL53</accession>
<reference evidence="2" key="1">
    <citation type="submission" date="2021-02" db="EMBL/GenBank/DDBJ databases">
        <authorList>
            <person name="Palmer J.M."/>
        </authorList>
    </citation>
    <scope>NUCLEOTIDE SEQUENCE</scope>
    <source>
        <strain evidence="2">SCRP734</strain>
    </source>
</reference>
<proteinExistence type="predicted"/>
<feature type="compositionally biased region" description="Acidic residues" evidence="1">
    <location>
        <begin position="116"/>
        <end position="169"/>
    </location>
</feature>
<evidence type="ECO:0000313" key="3">
    <source>
        <dbReference type="Proteomes" id="UP000694044"/>
    </source>
</evidence>
<evidence type="ECO:0000313" key="2">
    <source>
        <dbReference type="EMBL" id="KAG7393154.1"/>
    </source>
</evidence>
<evidence type="ECO:0000256" key="1">
    <source>
        <dbReference type="SAM" id="MobiDB-lite"/>
    </source>
</evidence>
<sequence>MRAYALERLTNVFVYVMQNLSPSPSPSQCASPAPRAAPTRHCIYYKPVDARAIRVEPVPLDVRDCFDVHLRLIHALRCDVEVIEKTLDPHAKIARMKDQEEEERAVVATQQRTADADQEQENANEAEENEEAEEEEVEGDEVEEFGEDEEAKEGEESEEEAEDDDEETTAAETFAEGNSTSGSEKRRRGSSGEDVDLHYVPTMKKRHKSSKAFETYLKK</sequence>
<keyword evidence="3" id="KW-1185">Reference proteome</keyword>
<dbReference type="EMBL" id="JAGDFM010000006">
    <property type="protein sequence ID" value="KAG7393154.1"/>
    <property type="molecule type" value="Genomic_DNA"/>
</dbReference>
<feature type="region of interest" description="Disordered" evidence="1">
    <location>
        <begin position="94"/>
        <end position="219"/>
    </location>
</feature>
<dbReference type="AlphaFoldDB" id="A0A8T1WL53"/>
<name>A0A8T1WL53_9STRA</name>
<feature type="compositionally biased region" description="Low complexity" evidence="1">
    <location>
        <begin position="170"/>
        <end position="182"/>
    </location>
</feature>
<dbReference type="Proteomes" id="UP000694044">
    <property type="component" value="Unassembled WGS sequence"/>
</dbReference>
<protein>
    <submittedName>
        <fullName evidence="2">Uncharacterized protein</fullName>
    </submittedName>
</protein>
<comment type="caution">
    <text evidence="2">The sequence shown here is derived from an EMBL/GenBank/DDBJ whole genome shotgun (WGS) entry which is preliminary data.</text>
</comment>
<organism evidence="2 3">
    <name type="scientific">Phytophthora pseudosyringae</name>
    <dbReference type="NCBI Taxonomy" id="221518"/>
    <lineage>
        <taxon>Eukaryota</taxon>
        <taxon>Sar</taxon>
        <taxon>Stramenopiles</taxon>
        <taxon>Oomycota</taxon>
        <taxon>Peronosporomycetes</taxon>
        <taxon>Peronosporales</taxon>
        <taxon>Peronosporaceae</taxon>
        <taxon>Phytophthora</taxon>
    </lineage>
</organism>
<gene>
    <name evidence="2" type="ORF">PHYPSEUDO_012490</name>
</gene>